<reference evidence="1" key="1">
    <citation type="journal article" date="2014" name="Front. Microbiol.">
        <title>High frequency of phylogenetically diverse reductive dehalogenase-homologous genes in deep subseafloor sedimentary metagenomes.</title>
        <authorList>
            <person name="Kawai M."/>
            <person name="Futagami T."/>
            <person name="Toyoda A."/>
            <person name="Takaki Y."/>
            <person name="Nishi S."/>
            <person name="Hori S."/>
            <person name="Arai W."/>
            <person name="Tsubouchi T."/>
            <person name="Morono Y."/>
            <person name="Uchiyama I."/>
            <person name="Ito T."/>
            <person name="Fujiyama A."/>
            <person name="Inagaki F."/>
            <person name="Takami H."/>
        </authorList>
    </citation>
    <scope>NUCLEOTIDE SEQUENCE</scope>
    <source>
        <strain evidence="1">Expedition CK06-06</strain>
    </source>
</reference>
<name>X1V2N4_9ZZZZ</name>
<proteinExistence type="predicted"/>
<comment type="caution">
    <text evidence="1">The sequence shown here is derived from an EMBL/GenBank/DDBJ whole genome shotgun (WGS) entry which is preliminary data.</text>
</comment>
<dbReference type="SUPFAM" id="SSF52540">
    <property type="entry name" value="P-loop containing nucleoside triphosphate hydrolases"/>
    <property type="match status" value="1"/>
</dbReference>
<feature type="non-terminal residue" evidence="1">
    <location>
        <position position="1"/>
    </location>
</feature>
<dbReference type="EMBL" id="BARW01039987">
    <property type="protein sequence ID" value="GAJ23944.1"/>
    <property type="molecule type" value="Genomic_DNA"/>
</dbReference>
<dbReference type="AlphaFoldDB" id="X1V2N4"/>
<accession>X1V2N4</accession>
<gene>
    <name evidence="1" type="ORF">S12H4_60661</name>
</gene>
<dbReference type="InterPro" id="IPR027417">
    <property type="entry name" value="P-loop_NTPase"/>
</dbReference>
<organism evidence="1">
    <name type="scientific">marine sediment metagenome</name>
    <dbReference type="NCBI Taxonomy" id="412755"/>
    <lineage>
        <taxon>unclassified sequences</taxon>
        <taxon>metagenomes</taxon>
        <taxon>ecological metagenomes</taxon>
    </lineage>
</organism>
<protein>
    <submittedName>
        <fullName evidence="1">Uncharacterized protein</fullName>
    </submittedName>
</protein>
<sequence length="117" mass="13150">VPPVVFHLRSEIAEAQFVARIAREALSEKRSVLVLAPRKEFFPLIAHTFSRYGVPFTCSSNLLHTAVYSRWEVIKRLIEWAKNPNNNLATRAAIEAMIDGVGVPGIQEIEQRVSVPI</sequence>
<evidence type="ECO:0000313" key="1">
    <source>
        <dbReference type="EMBL" id="GAJ23944.1"/>
    </source>
</evidence>